<dbReference type="InterPro" id="IPR011005">
    <property type="entry name" value="Dihydropteroate_synth-like_sf"/>
</dbReference>
<keyword evidence="2 9" id="KW-0489">Methyltransferase</keyword>
<accession>A0AAC9RQN1</accession>
<sequence length="266" mass="29032">MIIVGEKINTSLKGVKEAVKSRDVAFIQQRAVEQDKNGADYIDVNCGTLVNEEVEALPWLVETVQQVVDKPCCIDSPNPAAIEAALKVHKGKAMINSITAEKSRYDKIVPLVKAYKSNVVALTMNDESGIPEDTETRVAIGKNLIDRLSKDGVPIEDIYIDPLIQPISTSSNMGIVALDSIKGIKEAYPEIHFMCGLSNISFGLPKRGLLNYTFLVLCMMAGLDGAILDPGNKQMMAMIVAAEALLNKDQFTMNYLKAFRAGLLEV</sequence>
<keyword evidence="4 9" id="KW-0808">Transferase</keyword>
<dbReference type="GO" id="GO:0032259">
    <property type="term" value="P:methylation"/>
    <property type="evidence" value="ECO:0007669"/>
    <property type="project" value="UniProtKB-KW"/>
</dbReference>
<dbReference type="GO" id="GO:0046653">
    <property type="term" value="P:tetrahydrofolate metabolic process"/>
    <property type="evidence" value="ECO:0007669"/>
    <property type="project" value="TreeGrafter"/>
</dbReference>
<dbReference type="GO" id="GO:0050667">
    <property type="term" value="P:homocysteine metabolic process"/>
    <property type="evidence" value="ECO:0007669"/>
    <property type="project" value="TreeGrafter"/>
</dbReference>
<protein>
    <submittedName>
        <fullName evidence="9">5-methyltetrahydrofolate:corrinoid/iron-sulfur protein co-methyltransferase</fullName>
        <ecNumber evidence="9">2.1.1.258</ecNumber>
    </submittedName>
    <submittedName>
        <fullName evidence="8">Methyltetrahydrofolate--corrinoid methyltransferase</fullName>
    </submittedName>
</protein>
<organism evidence="9 11">
    <name type="scientific">Clostridium formicaceticum</name>
    <dbReference type="NCBI Taxonomy" id="1497"/>
    <lineage>
        <taxon>Bacteria</taxon>
        <taxon>Bacillati</taxon>
        <taxon>Bacillota</taxon>
        <taxon>Clostridia</taxon>
        <taxon>Eubacteriales</taxon>
        <taxon>Clostridiaceae</taxon>
        <taxon>Clostridium</taxon>
    </lineage>
</organism>
<dbReference type="Proteomes" id="UP000177894">
    <property type="component" value="Chromosome"/>
</dbReference>
<evidence type="ECO:0000256" key="2">
    <source>
        <dbReference type="ARBA" id="ARBA00022603"/>
    </source>
</evidence>
<dbReference type="GO" id="GO:0046872">
    <property type="term" value="F:metal ion binding"/>
    <property type="evidence" value="ECO:0007669"/>
    <property type="project" value="UniProtKB-KW"/>
</dbReference>
<dbReference type="InterPro" id="IPR050554">
    <property type="entry name" value="Met_Synthase/Corrinoid"/>
</dbReference>
<evidence type="ECO:0000256" key="3">
    <source>
        <dbReference type="ARBA" id="ARBA00022628"/>
    </source>
</evidence>
<dbReference type="Pfam" id="PF00809">
    <property type="entry name" value="Pterin_bind"/>
    <property type="match status" value="1"/>
</dbReference>
<dbReference type="PANTHER" id="PTHR45833">
    <property type="entry name" value="METHIONINE SYNTHASE"/>
    <property type="match status" value="1"/>
</dbReference>
<keyword evidence="5" id="KW-0479">Metal-binding</keyword>
<dbReference type="GO" id="GO:0008705">
    <property type="term" value="F:methionine synthase activity"/>
    <property type="evidence" value="ECO:0007669"/>
    <property type="project" value="TreeGrafter"/>
</dbReference>
<dbReference type="EC" id="2.1.1.258" evidence="9"/>
<evidence type="ECO:0000256" key="6">
    <source>
        <dbReference type="ARBA" id="ARBA00023285"/>
    </source>
</evidence>
<evidence type="ECO:0000259" key="7">
    <source>
        <dbReference type="PROSITE" id="PS50972"/>
    </source>
</evidence>
<keyword evidence="3" id="KW-0846">Cobalamin</keyword>
<dbReference type="GO" id="GO:0005829">
    <property type="term" value="C:cytosol"/>
    <property type="evidence" value="ECO:0007669"/>
    <property type="project" value="TreeGrafter"/>
</dbReference>
<evidence type="ECO:0000313" key="8">
    <source>
        <dbReference type="EMBL" id="AOY74950.1"/>
    </source>
</evidence>
<dbReference type="GO" id="GO:0031419">
    <property type="term" value="F:cobalamin binding"/>
    <property type="evidence" value="ECO:0007669"/>
    <property type="project" value="UniProtKB-KW"/>
</dbReference>
<proteinExistence type="inferred from homology"/>
<dbReference type="GO" id="GO:0102036">
    <property type="term" value="F:methyltetrahydrofolate:corrinoid/iron-sulfur protein methyltransferase activity"/>
    <property type="evidence" value="ECO:0007669"/>
    <property type="project" value="UniProtKB-EC"/>
</dbReference>
<keyword evidence="10" id="KW-1185">Reference proteome</keyword>
<dbReference type="EMBL" id="CP017603">
    <property type="protein sequence ID" value="AOY74950.1"/>
    <property type="molecule type" value="Genomic_DNA"/>
</dbReference>
<comment type="similarity">
    <text evidence="1">Belongs to the vitamin-B12 dependent methionine synthase family.</text>
</comment>
<dbReference type="Proteomes" id="UP000192478">
    <property type="component" value="Chromosome"/>
</dbReference>
<reference evidence="8 10" key="1">
    <citation type="submission" date="2016-10" db="EMBL/GenBank/DDBJ databases">
        <title>Complete Genome Sequence of Acetogen Clostridium formicoaceticum ATCC 27076.</title>
        <authorList>
            <person name="Bao T."/>
            <person name="Cheng C."/>
            <person name="Zhao J."/>
            <person name="Yang S.-T."/>
            <person name="Wang J."/>
            <person name="Wang M."/>
        </authorList>
    </citation>
    <scope>NUCLEOTIDE SEQUENCE [LARGE SCALE GENOMIC DNA]</scope>
    <source>
        <strain evidence="8 10">ATCC 27076</strain>
    </source>
</reference>
<dbReference type="InterPro" id="IPR000489">
    <property type="entry name" value="Pterin-binding_dom"/>
</dbReference>
<evidence type="ECO:0000256" key="1">
    <source>
        <dbReference type="ARBA" id="ARBA00010398"/>
    </source>
</evidence>
<dbReference type="SUPFAM" id="SSF51717">
    <property type="entry name" value="Dihydropteroate synthetase-like"/>
    <property type="match status" value="1"/>
</dbReference>
<gene>
    <name evidence="9" type="primary">acsE_4</name>
    <name evidence="8" type="ORF">BJL90_02620</name>
    <name evidence="9" type="ORF">CLFO_37650</name>
</gene>
<dbReference type="AlphaFoldDB" id="A0AAC9RQN1"/>
<evidence type="ECO:0000313" key="11">
    <source>
        <dbReference type="Proteomes" id="UP000192478"/>
    </source>
</evidence>
<feature type="domain" description="Pterin-binding" evidence="7">
    <location>
        <begin position="1"/>
        <end position="266"/>
    </location>
</feature>
<dbReference type="NCBIfam" id="NF005719">
    <property type="entry name" value="PRK07535.1"/>
    <property type="match status" value="1"/>
</dbReference>
<dbReference type="KEGG" id="cfm:BJL90_02620"/>
<dbReference type="PROSITE" id="PS50972">
    <property type="entry name" value="PTERIN_BINDING"/>
    <property type="match status" value="1"/>
</dbReference>
<keyword evidence="6" id="KW-0170">Cobalt</keyword>
<evidence type="ECO:0000313" key="10">
    <source>
        <dbReference type="Proteomes" id="UP000177894"/>
    </source>
</evidence>
<evidence type="ECO:0000256" key="4">
    <source>
        <dbReference type="ARBA" id="ARBA00022679"/>
    </source>
</evidence>
<dbReference type="PANTHER" id="PTHR45833:SF1">
    <property type="entry name" value="METHIONINE SYNTHASE"/>
    <property type="match status" value="1"/>
</dbReference>
<evidence type="ECO:0000313" key="9">
    <source>
        <dbReference type="EMBL" id="ARE89358.1"/>
    </source>
</evidence>
<name>A0AAC9RQN1_9CLOT</name>
<dbReference type="RefSeq" id="WP_070964027.1">
    <property type="nucleotide sequence ID" value="NZ_CP017603.1"/>
</dbReference>
<dbReference type="EMBL" id="CP020559">
    <property type="protein sequence ID" value="ARE89358.1"/>
    <property type="molecule type" value="Genomic_DNA"/>
</dbReference>
<evidence type="ECO:0000256" key="5">
    <source>
        <dbReference type="ARBA" id="ARBA00022723"/>
    </source>
</evidence>
<dbReference type="Gene3D" id="3.20.20.20">
    <property type="entry name" value="Dihydropteroate synthase-like"/>
    <property type="match status" value="1"/>
</dbReference>
<reference evidence="9 11" key="2">
    <citation type="submission" date="2017-03" db="EMBL/GenBank/DDBJ databases">
        <title>Complete sequence of Clostridium formicaceticum DSM 92.</title>
        <authorList>
            <person name="Poehlein A."/>
            <person name="Karl M."/>
            <person name="Bengelsdorf F.R."/>
            <person name="Duerre P."/>
            <person name="Daniel R."/>
        </authorList>
    </citation>
    <scope>NUCLEOTIDE SEQUENCE [LARGE SCALE GENOMIC DNA]</scope>
    <source>
        <strain evidence="9 11">DSM 92</strain>
    </source>
</reference>